<dbReference type="InterPro" id="IPR000157">
    <property type="entry name" value="TIR_dom"/>
</dbReference>
<dbReference type="GO" id="GO:0005737">
    <property type="term" value="C:cytoplasm"/>
    <property type="evidence" value="ECO:0007669"/>
    <property type="project" value="UniProtKB-SubCell"/>
</dbReference>
<dbReference type="Proteomes" id="UP000653454">
    <property type="component" value="Unassembled WGS sequence"/>
</dbReference>
<dbReference type="GO" id="GO:0043123">
    <property type="term" value="P:positive regulation of canonical NF-kappaB signal transduction"/>
    <property type="evidence" value="ECO:0007669"/>
    <property type="project" value="InterPro"/>
</dbReference>
<name>A0A8S4DCH6_PLUXY</name>
<dbReference type="PROSITE" id="PS50017">
    <property type="entry name" value="DEATH_DOMAIN"/>
    <property type="match status" value="1"/>
</dbReference>
<dbReference type="PANTHER" id="PTHR15079:SF3">
    <property type="entry name" value="MYELOID DIFFERENTIATION PRIMARY RESPONSE PROTEIN MYD88"/>
    <property type="match status" value="1"/>
</dbReference>
<dbReference type="SUPFAM" id="SSF52200">
    <property type="entry name" value="Toll/Interleukin receptor TIR domain"/>
    <property type="match status" value="1"/>
</dbReference>
<sequence length="390" mass="44073">MGSEVNPNNIPLTALTYKSKYILGCLLNTKKVLPSDGPDKLPRDWRGLASLVNISSEMASSLEHIPDKTGRILELWSQKRDGTATVAQLFFYLQRLDRHDVYDDLQELLRNGELADPQPMAIPQNAQMSRLEDVRDDLITFDDVTHGEPQLYHAYVLYAREDKDFIDELLSRMRGNGFKLCTEDDLLPGHSTQYSAVSRLISERCHRIILIYSPEFLSSPANTFYMDYAQAVGIELKKPKIIPCMYRACRLPSHLSHIHNLYYSPPGQKAAYDFWEKLAQSLQLVKLPRITNGTASSSHSSLTITEMKPLTNGYSTQTPTSFLALPEPHKSSKSLTDLSTLQITLPSDDSKSLNNLISQSSEKRKKSSKLPKFIKSLVKKKPKNAIMLEN</sequence>
<dbReference type="Gene3D" id="3.40.50.10140">
    <property type="entry name" value="Toll/interleukin-1 receptor homology (TIR) domain"/>
    <property type="match status" value="1"/>
</dbReference>
<dbReference type="Gene3D" id="1.10.533.10">
    <property type="entry name" value="Death Domain, Fas"/>
    <property type="match status" value="1"/>
</dbReference>
<evidence type="ECO:0000256" key="1">
    <source>
        <dbReference type="ARBA" id="ARBA00004496"/>
    </source>
</evidence>
<dbReference type="GO" id="GO:0035325">
    <property type="term" value="F:Toll-like receptor binding"/>
    <property type="evidence" value="ECO:0007669"/>
    <property type="project" value="TreeGrafter"/>
</dbReference>
<dbReference type="Pfam" id="PF13676">
    <property type="entry name" value="TIR_2"/>
    <property type="match status" value="1"/>
</dbReference>
<reference evidence="6" key="1">
    <citation type="submission" date="2020-11" db="EMBL/GenBank/DDBJ databases">
        <authorList>
            <person name="Whiteford S."/>
        </authorList>
    </citation>
    <scope>NUCLEOTIDE SEQUENCE</scope>
</reference>
<dbReference type="GO" id="GO:0045087">
    <property type="term" value="P:innate immune response"/>
    <property type="evidence" value="ECO:0007669"/>
    <property type="project" value="TreeGrafter"/>
</dbReference>
<dbReference type="SUPFAM" id="SSF47986">
    <property type="entry name" value="DEATH domain"/>
    <property type="match status" value="1"/>
</dbReference>
<keyword evidence="2" id="KW-0963">Cytoplasm</keyword>
<dbReference type="GO" id="GO:0050830">
    <property type="term" value="P:defense response to Gram-positive bacterium"/>
    <property type="evidence" value="ECO:0007669"/>
    <property type="project" value="TreeGrafter"/>
</dbReference>
<accession>A0A8S4DCH6</accession>
<evidence type="ECO:0000259" key="5">
    <source>
        <dbReference type="PROSITE" id="PS50104"/>
    </source>
</evidence>
<feature type="domain" description="TIR" evidence="5">
    <location>
        <begin position="150"/>
        <end position="282"/>
    </location>
</feature>
<dbReference type="GO" id="GO:0008063">
    <property type="term" value="P:Toll signaling pathway"/>
    <property type="evidence" value="ECO:0007669"/>
    <property type="project" value="TreeGrafter"/>
</dbReference>
<dbReference type="Pfam" id="PF00531">
    <property type="entry name" value="Death"/>
    <property type="match status" value="1"/>
</dbReference>
<dbReference type="PROSITE" id="PS50104">
    <property type="entry name" value="TIR"/>
    <property type="match status" value="1"/>
</dbReference>
<dbReference type="InterPro" id="IPR000488">
    <property type="entry name" value="Death_dom"/>
</dbReference>
<dbReference type="EMBL" id="CAJHNJ030000004">
    <property type="protein sequence ID" value="CAG9095474.1"/>
    <property type="molecule type" value="Genomic_DNA"/>
</dbReference>
<evidence type="ECO:0000313" key="6">
    <source>
        <dbReference type="EMBL" id="CAG9095474.1"/>
    </source>
</evidence>
<dbReference type="InterPro" id="IPR035897">
    <property type="entry name" value="Toll_tir_struct_dom_sf"/>
</dbReference>
<evidence type="ECO:0000259" key="4">
    <source>
        <dbReference type="PROSITE" id="PS50017"/>
    </source>
</evidence>
<gene>
    <name evidence="6" type="ORF">PLXY2_LOCUS1543</name>
</gene>
<dbReference type="AlphaFoldDB" id="A0A8S4DCH6"/>
<evidence type="ECO:0000256" key="3">
    <source>
        <dbReference type="ARBA" id="ARBA00023198"/>
    </source>
</evidence>
<keyword evidence="3" id="KW-0395">Inflammatory response</keyword>
<evidence type="ECO:0000256" key="2">
    <source>
        <dbReference type="ARBA" id="ARBA00022490"/>
    </source>
</evidence>
<dbReference type="InterPro" id="IPR011029">
    <property type="entry name" value="DEATH-like_dom_sf"/>
</dbReference>
<dbReference type="InterPro" id="IPR017281">
    <property type="entry name" value="Myelin_different_resp_MyD88"/>
</dbReference>
<comment type="caution">
    <text evidence="6">The sequence shown here is derived from an EMBL/GenBank/DDBJ whole genome shotgun (WGS) entry which is preliminary data.</text>
</comment>
<evidence type="ECO:0000313" key="7">
    <source>
        <dbReference type="Proteomes" id="UP000653454"/>
    </source>
</evidence>
<dbReference type="GO" id="GO:0005886">
    <property type="term" value="C:plasma membrane"/>
    <property type="evidence" value="ECO:0007669"/>
    <property type="project" value="TreeGrafter"/>
</dbReference>
<feature type="domain" description="Death" evidence="4">
    <location>
        <begin position="39"/>
        <end position="109"/>
    </location>
</feature>
<dbReference type="PANTHER" id="PTHR15079">
    <property type="entry name" value="MYD88"/>
    <property type="match status" value="1"/>
</dbReference>
<keyword evidence="7" id="KW-1185">Reference proteome</keyword>
<dbReference type="GO" id="GO:0002755">
    <property type="term" value="P:MyD88-dependent toll-like receptor signaling pathway"/>
    <property type="evidence" value="ECO:0007669"/>
    <property type="project" value="InterPro"/>
</dbReference>
<organism evidence="6 7">
    <name type="scientific">Plutella xylostella</name>
    <name type="common">Diamondback moth</name>
    <name type="synonym">Plutella maculipennis</name>
    <dbReference type="NCBI Taxonomy" id="51655"/>
    <lineage>
        <taxon>Eukaryota</taxon>
        <taxon>Metazoa</taxon>
        <taxon>Ecdysozoa</taxon>
        <taxon>Arthropoda</taxon>
        <taxon>Hexapoda</taxon>
        <taxon>Insecta</taxon>
        <taxon>Pterygota</taxon>
        <taxon>Neoptera</taxon>
        <taxon>Endopterygota</taxon>
        <taxon>Lepidoptera</taxon>
        <taxon>Glossata</taxon>
        <taxon>Ditrysia</taxon>
        <taxon>Yponomeutoidea</taxon>
        <taxon>Plutellidae</taxon>
        <taxon>Plutella</taxon>
    </lineage>
</organism>
<protein>
    <submittedName>
        <fullName evidence="6">(diamondback moth) hypothetical protein</fullName>
    </submittedName>
</protein>
<comment type="subcellular location">
    <subcellularLocation>
        <location evidence="1">Cytoplasm</location>
    </subcellularLocation>
</comment>
<proteinExistence type="predicted"/>
<dbReference type="GO" id="GO:0034142">
    <property type="term" value="P:toll-like receptor 4 signaling pathway"/>
    <property type="evidence" value="ECO:0007669"/>
    <property type="project" value="TreeGrafter"/>
</dbReference>
<dbReference type="GO" id="GO:0070976">
    <property type="term" value="F:TIR domain binding"/>
    <property type="evidence" value="ECO:0007669"/>
    <property type="project" value="InterPro"/>
</dbReference>